<keyword evidence="2" id="KW-1185">Reference proteome</keyword>
<comment type="caution">
    <text evidence="1">The sequence shown here is derived from an EMBL/GenBank/DDBJ whole genome shotgun (WGS) entry which is preliminary data.</text>
</comment>
<name>A0A8J3VXQ7_9ACTN</name>
<evidence type="ECO:0000313" key="2">
    <source>
        <dbReference type="Proteomes" id="UP000610966"/>
    </source>
</evidence>
<dbReference type="EMBL" id="BOOG01000007">
    <property type="protein sequence ID" value="GIH68150.1"/>
    <property type="molecule type" value="Genomic_DNA"/>
</dbReference>
<reference evidence="1" key="1">
    <citation type="submission" date="2021-01" db="EMBL/GenBank/DDBJ databases">
        <title>Whole genome shotgun sequence of Sphaerimonospora thailandensis NBRC 107569.</title>
        <authorList>
            <person name="Komaki H."/>
            <person name="Tamura T."/>
        </authorList>
    </citation>
    <scope>NUCLEOTIDE SEQUENCE</scope>
    <source>
        <strain evidence="1">NBRC 107569</strain>
    </source>
</reference>
<evidence type="ECO:0000313" key="1">
    <source>
        <dbReference type="EMBL" id="GIH68150.1"/>
    </source>
</evidence>
<accession>A0A8J3VXQ7</accession>
<protein>
    <submittedName>
        <fullName evidence="1">Uncharacterized protein</fullName>
    </submittedName>
</protein>
<dbReference type="AlphaFoldDB" id="A0A8J3VXQ7"/>
<gene>
    <name evidence="1" type="ORF">Mth01_04030</name>
</gene>
<dbReference type="RefSeq" id="WP_204010281.1">
    <property type="nucleotide sequence ID" value="NZ_BOOG01000007.1"/>
</dbReference>
<dbReference type="Proteomes" id="UP000610966">
    <property type="component" value="Unassembled WGS sequence"/>
</dbReference>
<organism evidence="1 2">
    <name type="scientific">Sphaerimonospora thailandensis</name>
    <dbReference type="NCBI Taxonomy" id="795644"/>
    <lineage>
        <taxon>Bacteria</taxon>
        <taxon>Bacillati</taxon>
        <taxon>Actinomycetota</taxon>
        <taxon>Actinomycetes</taxon>
        <taxon>Streptosporangiales</taxon>
        <taxon>Streptosporangiaceae</taxon>
        <taxon>Sphaerimonospora</taxon>
    </lineage>
</organism>
<proteinExistence type="predicted"/>
<sequence length="165" mass="18487">MKFNREVAQGRLAALMDQPATGVGRALDMGVIEFGDMIKGPGSSSGSAFALHANCPFRLMMEGRILVGSEDMKWLAKDVMNGFAADDERSVYDIRVERIDEFFVASHPKVWSVNVSSIGDVRLDLEEDLVIEVFAMSSRSSEAWRFFHRYGEHYTFPVDGEPKET</sequence>